<proteinExistence type="predicted"/>
<reference evidence="1 2" key="1">
    <citation type="submission" date="2020-08" db="EMBL/GenBank/DDBJ databases">
        <title>Genomic Encyclopedia of Type Strains, Phase IV (KMG-IV): sequencing the most valuable type-strain genomes for metagenomic binning, comparative biology and taxonomic classification.</title>
        <authorList>
            <person name="Goeker M."/>
        </authorList>
    </citation>
    <scope>NUCLEOTIDE SEQUENCE [LARGE SCALE GENOMIC DNA]</scope>
    <source>
        <strain evidence="1 2">DSM 100039</strain>
    </source>
</reference>
<comment type="caution">
    <text evidence="1">The sequence shown here is derived from an EMBL/GenBank/DDBJ whole genome shotgun (WGS) entry which is preliminary data.</text>
</comment>
<name>A0A841PK66_9HYPH</name>
<dbReference type="AlphaFoldDB" id="A0A841PK66"/>
<sequence length="29" mass="3082">MKRVFLAFTVVLAVLNGAWAAAPAQIHAD</sequence>
<dbReference type="Proteomes" id="UP000556329">
    <property type="component" value="Unassembled WGS sequence"/>
</dbReference>
<accession>A0A841PK66</accession>
<organism evidence="1 2">
    <name type="scientific">Mesorhizobium sangaii</name>
    <dbReference type="NCBI Taxonomy" id="505389"/>
    <lineage>
        <taxon>Bacteria</taxon>
        <taxon>Pseudomonadati</taxon>
        <taxon>Pseudomonadota</taxon>
        <taxon>Alphaproteobacteria</taxon>
        <taxon>Hyphomicrobiales</taxon>
        <taxon>Phyllobacteriaceae</taxon>
        <taxon>Mesorhizobium</taxon>
    </lineage>
</organism>
<gene>
    <name evidence="1" type="ORF">HNQ71_005744</name>
</gene>
<protein>
    <submittedName>
        <fullName evidence="1">Uncharacterized protein</fullName>
    </submittedName>
</protein>
<keyword evidence="2" id="KW-1185">Reference proteome</keyword>
<evidence type="ECO:0000313" key="2">
    <source>
        <dbReference type="Proteomes" id="UP000556329"/>
    </source>
</evidence>
<evidence type="ECO:0000313" key="1">
    <source>
        <dbReference type="EMBL" id="MBB6413048.1"/>
    </source>
</evidence>
<dbReference type="EMBL" id="JACHEF010000007">
    <property type="protein sequence ID" value="MBB6413048.1"/>
    <property type="molecule type" value="Genomic_DNA"/>
</dbReference>